<dbReference type="EMBL" id="MT141576">
    <property type="protein sequence ID" value="QJA67815.1"/>
    <property type="molecule type" value="Genomic_DNA"/>
</dbReference>
<gene>
    <name evidence="3" type="ORF">MM415A00124_0055</name>
    <name evidence="2" type="ORF">MM415B00156_0055</name>
    <name evidence="1" type="ORF">TM448A00198_0051</name>
</gene>
<name>A0A6H1ZBF1_9ZZZZ</name>
<accession>A0A6H1ZBF1</accession>
<sequence>MARTRASRQIYADLLERYGRAVADAFFRALDTLRAGVELQRVTAALQNNDIEAVLEALHIDPEAFNEIPEKARQAHEEAGKVTAQAMPKRNPDGTALVVRFDGRNPEAEAWLSLHSSDLITRITTEQRDLVRATLTESMRRGVNPRQAALEIVGKVNRATGKREGGILGLSKPQAEYVASARTELGSTDPASLQNYLHRKRRNKQYDGHVRRALKTGKPIPAEAAGRMIRDYERSLLKQRGELIGLHETFSALEQGKQQAYKQAVAAGKIAESAVTKTWRALSVRNYRHQHRAINGQKVGLNGLFVLSDGTTMQHPHDKDAPVSHTAGCRCQADYSVDFYANLR</sequence>
<evidence type="ECO:0000313" key="1">
    <source>
        <dbReference type="EMBL" id="QJA45236.1"/>
    </source>
</evidence>
<dbReference type="AlphaFoldDB" id="A0A6H1ZBF1"/>
<dbReference type="EMBL" id="MT143987">
    <property type="protein sequence ID" value="QJA45236.1"/>
    <property type="molecule type" value="Genomic_DNA"/>
</dbReference>
<evidence type="ECO:0008006" key="4">
    <source>
        <dbReference type="Google" id="ProtNLM"/>
    </source>
</evidence>
<reference evidence="1" key="1">
    <citation type="submission" date="2020-03" db="EMBL/GenBank/DDBJ databases">
        <title>The deep terrestrial virosphere.</title>
        <authorList>
            <person name="Holmfeldt K."/>
            <person name="Nilsson E."/>
            <person name="Simone D."/>
            <person name="Lopez-Fernandez M."/>
            <person name="Wu X."/>
            <person name="de Brujin I."/>
            <person name="Lundin D."/>
            <person name="Andersson A."/>
            <person name="Bertilsson S."/>
            <person name="Dopson M."/>
        </authorList>
    </citation>
    <scope>NUCLEOTIDE SEQUENCE</scope>
    <source>
        <strain evidence="3">MM415A00124</strain>
        <strain evidence="2">MM415B00156</strain>
        <strain evidence="1">TM448A00198</strain>
    </source>
</reference>
<organism evidence="1">
    <name type="scientific">viral metagenome</name>
    <dbReference type="NCBI Taxonomy" id="1070528"/>
    <lineage>
        <taxon>unclassified sequences</taxon>
        <taxon>metagenomes</taxon>
        <taxon>organismal metagenomes</taxon>
    </lineage>
</organism>
<proteinExistence type="predicted"/>
<protein>
    <recommendedName>
        <fullName evidence="4">Capsid morphogenesis protein</fullName>
    </recommendedName>
</protein>
<evidence type="ECO:0000313" key="2">
    <source>
        <dbReference type="EMBL" id="QJA67815.1"/>
    </source>
</evidence>
<evidence type="ECO:0000313" key="3">
    <source>
        <dbReference type="EMBL" id="QJI04880.1"/>
    </source>
</evidence>
<dbReference type="EMBL" id="MT145191">
    <property type="protein sequence ID" value="QJI04880.1"/>
    <property type="molecule type" value="Genomic_DNA"/>
</dbReference>